<dbReference type="Pfam" id="PF01614">
    <property type="entry name" value="IclR_C"/>
    <property type="match status" value="1"/>
</dbReference>
<dbReference type="InterPro" id="IPR014757">
    <property type="entry name" value="Tscrpt_reg_IclR_C"/>
</dbReference>
<dbReference type="AlphaFoldDB" id="A0A512DF85"/>
<dbReference type="InterPro" id="IPR029016">
    <property type="entry name" value="GAF-like_dom_sf"/>
</dbReference>
<dbReference type="InterPro" id="IPR036390">
    <property type="entry name" value="WH_DNA-bd_sf"/>
</dbReference>
<name>A0A512DF85_9CELL</name>
<organism evidence="6 7">
    <name type="scientific">Cellulomonas aerilata</name>
    <dbReference type="NCBI Taxonomy" id="515326"/>
    <lineage>
        <taxon>Bacteria</taxon>
        <taxon>Bacillati</taxon>
        <taxon>Actinomycetota</taxon>
        <taxon>Actinomycetes</taxon>
        <taxon>Micrococcales</taxon>
        <taxon>Cellulomonadaceae</taxon>
        <taxon>Cellulomonas</taxon>
    </lineage>
</organism>
<dbReference type="PROSITE" id="PS51078">
    <property type="entry name" value="ICLR_ED"/>
    <property type="match status" value="1"/>
</dbReference>
<comment type="caution">
    <text evidence="6">The sequence shown here is derived from an EMBL/GenBank/DDBJ whole genome shotgun (WGS) entry which is preliminary data.</text>
</comment>
<dbReference type="SUPFAM" id="SSF46785">
    <property type="entry name" value="Winged helix' DNA-binding domain"/>
    <property type="match status" value="1"/>
</dbReference>
<evidence type="ECO:0000259" key="5">
    <source>
        <dbReference type="PROSITE" id="PS51078"/>
    </source>
</evidence>
<dbReference type="GO" id="GO:0045892">
    <property type="term" value="P:negative regulation of DNA-templated transcription"/>
    <property type="evidence" value="ECO:0007669"/>
    <property type="project" value="TreeGrafter"/>
</dbReference>
<dbReference type="EMBL" id="BJYY01000018">
    <property type="protein sequence ID" value="GEO35111.1"/>
    <property type="molecule type" value="Genomic_DNA"/>
</dbReference>
<feature type="domain" description="IclR-ED" evidence="5">
    <location>
        <begin position="79"/>
        <end position="268"/>
    </location>
</feature>
<evidence type="ECO:0000256" key="1">
    <source>
        <dbReference type="ARBA" id="ARBA00023015"/>
    </source>
</evidence>
<feature type="domain" description="HTH iclR-type" evidence="4">
    <location>
        <begin position="17"/>
        <end position="78"/>
    </location>
</feature>
<accession>A0A512DF85</accession>
<dbReference type="Proteomes" id="UP000321181">
    <property type="component" value="Unassembled WGS sequence"/>
</dbReference>
<keyword evidence="7" id="KW-1185">Reference proteome</keyword>
<dbReference type="Gene3D" id="3.30.450.40">
    <property type="match status" value="1"/>
</dbReference>
<dbReference type="Gene3D" id="1.10.10.10">
    <property type="entry name" value="Winged helix-like DNA-binding domain superfamily/Winged helix DNA-binding domain"/>
    <property type="match status" value="1"/>
</dbReference>
<dbReference type="OrthoDB" id="9000968at2"/>
<evidence type="ECO:0000256" key="2">
    <source>
        <dbReference type="ARBA" id="ARBA00023125"/>
    </source>
</evidence>
<keyword evidence="3" id="KW-0804">Transcription</keyword>
<dbReference type="Pfam" id="PF09339">
    <property type="entry name" value="HTH_IclR"/>
    <property type="match status" value="1"/>
</dbReference>
<dbReference type="SUPFAM" id="SSF55781">
    <property type="entry name" value="GAF domain-like"/>
    <property type="match status" value="1"/>
</dbReference>
<protein>
    <submittedName>
        <fullName evidence="6">ArsR family transcriptional regulator</fullName>
    </submittedName>
</protein>
<evidence type="ECO:0000259" key="4">
    <source>
        <dbReference type="PROSITE" id="PS51077"/>
    </source>
</evidence>
<dbReference type="GO" id="GO:0003677">
    <property type="term" value="F:DNA binding"/>
    <property type="evidence" value="ECO:0007669"/>
    <property type="project" value="UniProtKB-KW"/>
</dbReference>
<dbReference type="SMART" id="SM00346">
    <property type="entry name" value="HTH_ICLR"/>
    <property type="match status" value="1"/>
</dbReference>
<sequence>MTGAGRDAPQPAESSLAPAVSRAVRVLSFLADSRGVPQPLTEIARAVGAAKSSTSNVCAVLEESGLVQRRGPGYVLGRRTVELGGAYLAGFDQVREFYRICAQSPVLSHELVQIAVLDGTDVLYLARHEGRAPLRLTAGIGDRFPAALTAVGNALLAELPAEEVDARYRRAPDFPRLTDRSTQTVERLQTKLAATRARGYALDEGEVFPNVVGLAVTVPARLSGEQTLALGVSTIDVGAGRVPAGEHRTTVLAALHEAAALLSNPMAVPVLRAGAGRPVAPTSPAG</sequence>
<keyword evidence="2" id="KW-0238">DNA-binding</keyword>
<evidence type="ECO:0000313" key="7">
    <source>
        <dbReference type="Proteomes" id="UP000321181"/>
    </source>
</evidence>
<evidence type="ECO:0000256" key="3">
    <source>
        <dbReference type="ARBA" id="ARBA00023163"/>
    </source>
</evidence>
<evidence type="ECO:0000313" key="6">
    <source>
        <dbReference type="EMBL" id="GEO35111.1"/>
    </source>
</evidence>
<dbReference type="GO" id="GO:0003700">
    <property type="term" value="F:DNA-binding transcription factor activity"/>
    <property type="evidence" value="ECO:0007669"/>
    <property type="project" value="TreeGrafter"/>
</dbReference>
<keyword evidence="1" id="KW-0805">Transcription regulation</keyword>
<reference evidence="6 7" key="1">
    <citation type="submission" date="2019-07" db="EMBL/GenBank/DDBJ databases">
        <title>Whole genome shotgun sequence of Cellulomonas aerilata NBRC 106308.</title>
        <authorList>
            <person name="Hosoyama A."/>
            <person name="Uohara A."/>
            <person name="Ohji S."/>
            <person name="Ichikawa N."/>
        </authorList>
    </citation>
    <scope>NUCLEOTIDE SEQUENCE [LARGE SCALE GENOMIC DNA]</scope>
    <source>
        <strain evidence="6 7">NBRC 106308</strain>
    </source>
</reference>
<dbReference type="PROSITE" id="PS51077">
    <property type="entry name" value="HTH_ICLR"/>
    <property type="match status" value="1"/>
</dbReference>
<proteinExistence type="predicted"/>
<dbReference type="InterPro" id="IPR005471">
    <property type="entry name" value="Tscrpt_reg_IclR_N"/>
</dbReference>
<gene>
    <name evidence="6" type="ORF">CAE01nite_28360</name>
</gene>
<dbReference type="InterPro" id="IPR050707">
    <property type="entry name" value="HTH_MetabolicPath_Reg"/>
</dbReference>
<dbReference type="PANTHER" id="PTHR30136">
    <property type="entry name" value="HELIX-TURN-HELIX TRANSCRIPTIONAL REGULATOR, ICLR FAMILY"/>
    <property type="match status" value="1"/>
</dbReference>
<dbReference type="InterPro" id="IPR036388">
    <property type="entry name" value="WH-like_DNA-bd_sf"/>
</dbReference>
<dbReference type="PANTHER" id="PTHR30136:SF24">
    <property type="entry name" value="HTH-TYPE TRANSCRIPTIONAL REPRESSOR ALLR"/>
    <property type="match status" value="1"/>
</dbReference>